<gene>
    <name evidence="1" type="ORF">GMARGA_LOCUS19883</name>
</gene>
<protein>
    <submittedName>
        <fullName evidence="1">35912_t:CDS:1</fullName>
    </submittedName>
</protein>
<dbReference type="EMBL" id="CAJVQB010016953">
    <property type="protein sequence ID" value="CAG8782125.1"/>
    <property type="molecule type" value="Genomic_DNA"/>
</dbReference>
<proteinExistence type="predicted"/>
<reference evidence="1 2" key="1">
    <citation type="submission" date="2021-06" db="EMBL/GenBank/DDBJ databases">
        <authorList>
            <person name="Kallberg Y."/>
            <person name="Tangrot J."/>
            <person name="Rosling A."/>
        </authorList>
    </citation>
    <scope>NUCLEOTIDE SEQUENCE [LARGE SCALE GENOMIC DNA]</scope>
    <source>
        <strain evidence="1 2">120-4 pot B 10/14</strain>
    </source>
</reference>
<keyword evidence="2" id="KW-1185">Reference proteome</keyword>
<accession>A0ABN7VKM0</accession>
<comment type="caution">
    <text evidence="1">The sequence shown here is derived from an EMBL/GenBank/DDBJ whole genome shotgun (WGS) entry which is preliminary data.</text>
</comment>
<dbReference type="Proteomes" id="UP000789901">
    <property type="component" value="Unassembled WGS sequence"/>
</dbReference>
<organism evidence="1 2">
    <name type="scientific">Gigaspora margarita</name>
    <dbReference type="NCBI Taxonomy" id="4874"/>
    <lineage>
        <taxon>Eukaryota</taxon>
        <taxon>Fungi</taxon>
        <taxon>Fungi incertae sedis</taxon>
        <taxon>Mucoromycota</taxon>
        <taxon>Glomeromycotina</taxon>
        <taxon>Glomeromycetes</taxon>
        <taxon>Diversisporales</taxon>
        <taxon>Gigasporaceae</taxon>
        <taxon>Gigaspora</taxon>
    </lineage>
</organism>
<name>A0ABN7VKM0_GIGMA</name>
<feature type="non-terminal residue" evidence="1">
    <location>
        <position position="1"/>
    </location>
</feature>
<evidence type="ECO:0000313" key="2">
    <source>
        <dbReference type="Proteomes" id="UP000789901"/>
    </source>
</evidence>
<evidence type="ECO:0000313" key="1">
    <source>
        <dbReference type="EMBL" id="CAG8782125.1"/>
    </source>
</evidence>
<sequence>IGIEGMIDNAIIEFFFNHTFDDFLQLRVGDDVVSGPNHIVAPCS</sequence>